<keyword evidence="4" id="KW-1185">Reference proteome</keyword>
<evidence type="ECO:0000259" key="2">
    <source>
        <dbReference type="Pfam" id="PF12804"/>
    </source>
</evidence>
<dbReference type="Gene3D" id="3.90.550.10">
    <property type="entry name" value="Spore Coat Polysaccharide Biosynthesis Protein SpsA, Chain A"/>
    <property type="match status" value="1"/>
</dbReference>
<evidence type="ECO:0000313" key="3">
    <source>
        <dbReference type="EMBL" id="SHF79834.1"/>
    </source>
</evidence>
<evidence type="ECO:0000256" key="1">
    <source>
        <dbReference type="SAM" id="Phobius"/>
    </source>
</evidence>
<proteinExistence type="predicted"/>
<dbReference type="RefSeq" id="WP_073064911.1">
    <property type="nucleotide sequence ID" value="NZ_FQUS01000013.1"/>
</dbReference>
<evidence type="ECO:0000313" key="4">
    <source>
        <dbReference type="Proteomes" id="UP000184041"/>
    </source>
</evidence>
<keyword evidence="1" id="KW-0472">Membrane</keyword>
<name>A0A1M5EL19_9BACT</name>
<keyword evidence="3" id="KW-0808">Transferase</keyword>
<dbReference type="Pfam" id="PF12804">
    <property type="entry name" value="NTP_transf_3"/>
    <property type="match status" value="1"/>
</dbReference>
<protein>
    <submittedName>
        <fullName evidence="3">Choline kinase</fullName>
    </submittedName>
</protein>
<dbReference type="SUPFAM" id="SSF53448">
    <property type="entry name" value="Nucleotide-diphospho-sugar transferases"/>
    <property type="match status" value="1"/>
</dbReference>
<feature type="transmembrane region" description="Helical" evidence="1">
    <location>
        <begin position="228"/>
        <end position="247"/>
    </location>
</feature>
<dbReference type="GO" id="GO:0016301">
    <property type="term" value="F:kinase activity"/>
    <property type="evidence" value="ECO:0007669"/>
    <property type="project" value="UniProtKB-KW"/>
</dbReference>
<organism evidence="3 4">
    <name type="scientific">Fodinibius roseus</name>
    <dbReference type="NCBI Taxonomy" id="1194090"/>
    <lineage>
        <taxon>Bacteria</taxon>
        <taxon>Pseudomonadati</taxon>
        <taxon>Balneolota</taxon>
        <taxon>Balneolia</taxon>
        <taxon>Balneolales</taxon>
        <taxon>Balneolaceae</taxon>
        <taxon>Fodinibius</taxon>
    </lineage>
</organism>
<reference evidence="3 4" key="1">
    <citation type="submission" date="2016-11" db="EMBL/GenBank/DDBJ databases">
        <authorList>
            <person name="Jaros S."/>
            <person name="Januszkiewicz K."/>
            <person name="Wedrychowicz H."/>
        </authorList>
    </citation>
    <scope>NUCLEOTIDE SEQUENCE [LARGE SCALE GENOMIC DNA]</scope>
    <source>
        <strain evidence="3 4">DSM 21986</strain>
    </source>
</reference>
<dbReference type="Proteomes" id="UP000184041">
    <property type="component" value="Unassembled WGS sequence"/>
</dbReference>
<dbReference type="InterPro" id="IPR025877">
    <property type="entry name" value="MobA-like_NTP_Trfase"/>
</dbReference>
<sequence>MAKSKINNTKVLILCAGDGTRWDNYLGVPKQLIPINEEPLLKRTVRLLCDNGCNDIAIISHDDRLNLDRCDFFKPPQCRWTVETLLSTHPLWTERTLVLLGDVFYTKQALATILSPSQGVQVYGRFGPSLFTFTQYGELFAISFEENDHHKMKKHLNIARSHALSGGRGKMWEFYRSLAGFPLNEHKKDDEIFTSIHDLTDDIDSPKEYDKLVKRYTYAASKKPLKRILVYCWIHAIIPILYVKKFLRPVKNYTLQLITK</sequence>
<dbReference type="GO" id="GO:0016779">
    <property type="term" value="F:nucleotidyltransferase activity"/>
    <property type="evidence" value="ECO:0007669"/>
    <property type="project" value="UniProtKB-ARBA"/>
</dbReference>
<dbReference type="EMBL" id="FQUS01000013">
    <property type="protein sequence ID" value="SHF79834.1"/>
    <property type="molecule type" value="Genomic_DNA"/>
</dbReference>
<feature type="domain" description="MobA-like NTP transferase" evidence="2">
    <location>
        <begin position="11"/>
        <end position="114"/>
    </location>
</feature>
<keyword evidence="1" id="KW-1133">Transmembrane helix</keyword>
<dbReference type="InterPro" id="IPR029044">
    <property type="entry name" value="Nucleotide-diphossugar_trans"/>
</dbReference>
<gene>
    <name evidence="3" type="ORF">SAMN05443144_11390</name>
</gene>
<accession>A0A1M5EL19</accession>
<dbReference type="STRING" id="1194090.SAMN05443144_11390"/>
<keyword evidence="1" id="KW-0812">Transmembrane</keyword>
<keyword evidence="3" id="KW-0418">Kinase</keyword>
<dbReference type="AlphaFoldDB" id="A0A1M5EL19"/>